<proteinExistence type="predicted"/>
<reference evidence="1" key="1">
    <citation type="journal article" date="2021" name="Proc. Natl. Acad. Sci. U.S.A.">
        <title>A Catalog of Tens of Thousands of Viruses from Human Metagenomes Reveals Hidden Associations with Chronic Diseases.</title>
        <authorList>
            <person name="Tisza M.J."/>
            <person name="Buck C.B."/>
        </authorList>
    </citation>
    <scope>NUCLEOTIDE SEQUENCE</scope>
    <source>
        <strain evidence="1">CtmAU6</strain>
    </source>
</reference>
<evidence type="ECO:0000313" key="1">
    <source>
        <dbReference type="EMBL" id="DAD80879.1"/>
    </source>
</evidence>
<dbReference type="EMBL" id="BK014889">
    <property type="protein sequence ID" value="DAD80879.1"/>
    <property type="molecule type" value="Genomic_DNA"/>
</dbReference>
<accession>A0A8S5MFN7</accession>
<name>A0A8S5MFN7_9CAUD</name>
<protein>
    <submittedName>
        <fullName evidence="1">Transcription initiation factor IIE, alpha FINGER, Transcription</fullName>
    </submittedName>
</protein>
<sequence>MCKDILCNICLTYEGKAVHMQAKGDYFKCPECGAELWPQDMNFANHWEKERQQNLMYKAMSLQEGEQIKGGVNNGKGRRKANNKKTLAQINAGLSINFESR</sequence>
<organism evidence="1">
    <name type="scientific">Siphoviridae sp. ctmAU6</name>
    <dbReference type="NCBI Taxonomy" id="2826451"/>
    <lineage>
        <taxon>Viruses</taxon>
        <taxon>Duplodnaviria</taxon>
        <taxon>Heunggongvirae</taxon>
        <taxon>Uroviricota</taxon>
        <taxon>Caudoviricetes</taxon>
    </lineage>
</organism>